<comment type="function">
    <text evidence="11">Responsible for the deacetylation of lysine residues on the N-terminal part of the core histones (H2A, H2B, H3 and H4). Histone deacetylation gives a tag for epigenetic repression and plays an important role in transcriptional regulation, cell cycle progression and developmental events. Histone deacetylases act via the formation of large multiprotein complexes.</text>
</comment>
<dbReference type="PRINTS" id="PR01270">
    <property type="entry name" value="HDASUPER"/>
</dbReference>
<dbReference type="Proteomes" id="UP000504634">
    <property type="component" value="Unplaced"/>
</dbReference>
<organism evidence="15 16">
    <name type="scientific">Drosophila lebanonensis</name>
    <name type="common">Fruit fly</name>
    <name type="synonym">Scaptodrosophila lebanonensis</name>
    <dbReference type="NCBI Taxonomy" id="7225"/>
    <lineage>
        <taxon>Eukaryota</taxon>
        <taxon>Metazoa</taxon>
        <taxon>Ecdysozoa</taxon>
        <taxon>Arthropoda</taxon>
        <taxon>Hexapoda</taxon>
        <taxon>Insecta</taxon>
        <taxon>Pterygota</taxon>
        <taxon>Neoptera</taxon>
        <taxon>Endopterygota</taxon>
        <taxon>Diptera</taxon>
        <taxon>Brachycera</taxon>
        <taxon>Muscomorpha</taxon>
        <taxon>Ephydroidea</taxon>
        <taxon>Drosophilidae</taxon>
        <taxon>Scaptodrosophila</taxon>
    </lineage>
</organism>
<evidence type="ECO:0000256" key="5">
    <source>
        <dbReference type="ARBA" id="ARBA00022801"/>
    </source>
</evidence>
<dbReference type="EC" id="3.5.1.98" evidence="3"/>
<dbReference type="CTD" id="79885"/>
<dbReference type="AlphaFoldDB" id="A0A6J2TLQ2"/>
<gene>
    <name evidence="16" type="primary">LOC115625152</name>
</gene>
<reference evidence="16" key="1">
    <citation type="submission" date="2025-08" db="UniProtKB">
        <authorList>
            <consortium name="RefSeq"/>
        </authorList>
    </citation>
    <scope>IDENTIFICATION</scope>
    <source>
        <strain evidence="16">11010-0011.00</strain>
        <tissue evidence="16">Whole body</tissue>
    </source>
</reference>
<name>A0A6J2TLQ2_DROLE</name>
<sequence>MKKLTEKVHHEEKGQHEVVWVRQADVKASQAPMVDDARTIKTKLPIVYSERYGVRFAGLEKLHPFDAAKGQHIQKFLLDDLVLESGNFYEPTELSKEELQRVHTRKYLRSLNWSFNVACIAEVPPLVFVPNCYVQRGYLRPMRFQAAGSILAGKLALDHGWAINLGGGFHHCCASRGGGFCPYADITLMLVRLFEQEPHRVRRAMIVDLDAHQGNGHERDFAGNEFVYILDMYNAFIYPRDHVAKLSIRCAVELKHRTEDAYYLRQLRRCLSQSLADFQPDIVVYNAGTDVLKGDPLGNLDITAEGVIERDYMVFQTFRSRGIPIVMLLSGGYLKSSARVIAGSIVNLKRSLLL</sequence>
<dbReference type="GeneID" id="115625152"/>
<evidence type="ECO:0000256" key="9">
    <source>
        <dbReference type="ARBA" id="ARBA00023242"/>
    </source>
</evidence>
<comment type="subunit">
    <text evidence="12">Interacts with HDAC6.</text>
</comment>
<evidence type="ECO:0000256" key="8">
    <source>
        <dbReference type="ARBA" id="ARBA00023163"/>
    </source>
</evidence>
<keyword evidence="4" id="KW-0678">Repressor</keyword>
<comment type="catalytic activity">
    <reaction evidence="10">
        <text>N(6)-acetyl-L-lysyl-[histone] + H2O = L-lysyl-[histone] + acetate</text>
        <dbReference type="Rhea" id="RHEA:58196"/>
        <dbReference type="Rhea" id="RHEA-COMP:9845"/>
        <dbReference type="Rhea" id="RHEA-COMP:11338"/>
        <dbReference type="ChEBI" id="CHEBI:15377"/>
        <dbReference type="ChEBI" id="CHEBI:29969"/>
        <dbReference type="ChEBI" id="CHEBI:30089"/>
        <dbReference type="ChEBI" id="CHEBI:61930"/>
        <dbReference type="EC" id="3.5.1.98"/>
    </reaction>
</comment>
<keyword evidence="7" id="KW-0805">Transcription regulation</keyword>
<keyword evidence="5" id="KW-0378">Hydrolase</keyword>
<dbReference type="OrthoDB" id="437693at2759"/>
<evidence type="ECO:0000256" key="4">
    <source>
        <dbReference type="ARBA" id="ARBA00022491"/>
    </source>
</evidence>
<evidence type="ECO:0000256" key="6">
    <source>
        <dbReference type="ARBA" id="ARBA00022853"/>
    </source>
</evidence>
<dbReference type="InterPro" id="IPR023696">
    <property type="entry name" value="Ureohydrolase_dom_sf"/>
</dbReference>
<evidence type="ECO:0000256" key="7">
    <source>
        <dbReference type="ARBA" id="ARBA00023015"/>
    </source>
</evidence>
<evidence type="ECO:0000256" key="11">
    <source>
        <dbReference type="ARBA" id="ARBA00059784"/>
    </source>
</evidence>
<evidence type="ECO:0000256" key="3">
    <source>
        <dbReference type="ARBA" id="ARBA00012111"/>
    </source>
</evidence>
<dbReference type="InterPro" id="IPR023801">
    <property type="entry name" value="His_deacetylse_dom"/>
</dbReference>
<dbReference type="PANTHER" id="PTHR10625">
    <property type="entry name" value="HISTONE DEACETYLASE HDAC1-RELATED"/>
    <property type="match status" value="1"/>
</dbReference>
<proteinExistence type="inferred from homology"/>
<keyword evidence="6" id="KW-0156">Chromatin regulator</keyword>
<dbReference type="CDD" id="cd09993">
    <property type="entry name" value="HDAC_classIV"/>
    <property type="match status" value="1"/>
</dbReference>
<feature type="domain" description="Histone deacetylase" evidence="14">
    <location>
        <begin position="63"/>
        <end position="345"/>
    </location>
</feature>
<dbReference type="InterPro" id="IPR044150">
    <property type="entry name" value="HDAC_classIV"/>
</dbReference>
<keyword evidence="9" id="KW-0539">Nucleus</keyword>
<dbReference type="PANTHER" id="PTHR10625:SF23">
    <property type="entry name" value="HISTONE DEACETYLASE 11"/>
    <property type="match status" value="1"/>
</dbReference>
<protein>
    <recommendedName>
        <fullName evidence="13">Histone deacetylase 11</fullName>
        <ecNumber evidence="3">3.5.1.98</ecNumber>
    </recommendedName>
</protein>
<evidence type="ECO:0000313" key="16">
    <source>
        <dbReference type="RefSeq" id="XP_030375937.1"/>
    </source>
</evidence>
<comment type="similarity">
    <text evidence="2">Belongs to the histone deacetylase family.</text>
</comment>
<evidence type="ECO:0000259" key="14">
    <source>
        <dbReference type="Pfam" id="PF00850"/>
    </source>
</evidence>
<accession>A0A6J2TLQ2</accession>
<evidence type="ECO:0000256" key="2">
    <source>
        <dbReference type="ARBA" id="ARBA00005947"/>
    </source>
</evidence>
<dbReference type="FunFam" id="3.40.800.20:FF:000009">
    <property type="entry name" value="Histone deacetylase 11"/>
    <property type="match status" value="1"/>
</dbReference>
<evidence type="ECO:0000256" key="13">
    <source>
        <dbReference type="ARBA" id="ARBA00072450"/>
    </source>
</evidence>
<dbReference type="GO" id="GO:0141221">
    <property type="term" value="F:histone deacetylase activity, hydrolytic mechanism"/>
    <property type="evidence" value="ECO:0007669"/>
    <property type="project" value="UniProtKB-EC"/>
</dbReference>
<dbReference type="InterPro" id="IPR037138">
    <property type="entry name" value="His_deacetylse_dom_sf"/>
</dbReference>
<evidence type="ECO:0000313" key="15">
    <source>
        <dbReference type="Proteomes" id="UP000504634"/>
    </source>
</evidence>
<dbReference type="Pfam" id="PF00850">
    <property type="entry name" value="Hist_deacetyl"/>
    <property type="match status" value="1"/>
</dbReference>
<comment type="subcellular location">
    <subcellularLocation>
        <location evidence="1">Nucleus</location>
    </subcellularLocation>
</comment>
<dbReference type="SUPFAM" id="SSF52768">
    <property type="entry name" value="Arginase/deacetylase"/>
    <property type="match status" value="1"/>
</dbReference>
<dbReference type="Gene3D" id="3.40.800.20">
    <property type="entry name" value="Histone deacetylase domain"/>
    <property type="match status" value="1"/>
</dbReference>
<dbReference type="GO" id="GO:0000118">
    <property type="term" value="C:histone deacetylase complex"/>
    <property type="evidence" value="ECO:0007669"/>
    <property type="project" value="UniProtKB-ARBA"/>
</dbReference>
<keyword evidence="8" id="KW-0804">Transcription</keyword>
<keyword evidence="15" id="KW-1185">Reference proteome</keyword>
<evidence type="ECO:0000256" key="12">
    <source>
        <dbReference type="ARBA" id="ARBA00065154"/>
    </source>
</evidence>
<dbReference type="InterPro" id="IPR000286">
    <property type="entry name" value="HDACs"/>
</dbReference>
<dbReference type="GO" id="GO:0040029">
    <property type="term" value="P:epigenetic regulation of gene expression"/>
    <property type="evidence" value="ECO:0007669"/>
    <property type="project" value="TreeGrafter"/>
</dbReference>
<evidence type="ECO:0000256" key="10">
    <source>
        <dbReference type="ARBA" id="ARBA00048287"/>
    </source>
</evidence>
<evidence type="ECO:0000256" key="1">
    <source>
        <dbReference type="ARBA" id="ARBA00004123"/>
    </source>
</evidence>
<dbReference type="RefSeq" id="XP_030375937.1">
    <property type="nucleotide sequence ID" value="XM_030520077.1"/>
</dbReference>